<dbReference type="AlphaFoldDB" id="A0A3D8K2S0"/>
<dbReference type="RefSeq" id="WP_115533125.1">
    <property type="nucleotide sequence ID" value="NZ_QRGA01000005.1"/>
</dbReference>
<keyword evidence="5 9" id="KW-0436">Ligase</keyword>
<dbReference type="GO" id="GO:0005829">
    <property type="term" value="C:cytosol"/>
    <property type="evidence" value="ECO:0007669"/>
    <property type="project" value="TreeGrafter"/>
</dbReference>
<dbReference type="PANTHER" id="PTHR11098">
    <property type="entry name" value="NICOTINATE PHOSPHORIBOSYLTRANSFERASE"/>
    <property type="match status" value="1"/>
</dbReference>
<evidence type="ECO:0000313" key="13">
    <source>
        <dbReference type="EMBL" id="RDU99154.1"/>
    </source>
</evidence>
<reference evidence="13 14" key="1">
    <citation type="submission" date="2018-08" db="EMBL/GenBank/DDBJ databases">
        <title>Paraburkholderia sp. DHOM06 isolated from forest soil.</title>
        <authorList>
            <person name="Gao Z.-H."/>
            <person name="Qiu L.-H."/>
        </authorList>
    </citation>
    <scope>NUCLEOTIDE SEQUENCE [LARGE SCALE GENOMIC DNA]</scope>
    <source>
        <strain evidence="13 14">DHOM06</strain>
    </source>
</reference>
<comment type="function">
    <text evidence="9">Catalyzes the first step in the biosynthesis of NAD from nicotinic acid, the ATP-dependent synthesis of beta-nicotinate D-ribonucleotide from nicotinate and 5-phospho-D-ribose 1-phosphate.</text>
</comment>
<dbReference type="UniPathway" id="UPA00253">
    <property type="reaction ID" value="UER00457"/>
</dbReference>
<dbReference type="PANTHER" id="PTHR11098:SF1">
    <property type="entry name" value="NICOTINATE PHOSPHORIBOSYLTRANSFERASE"/>
    <property type="match status" value="1"/>
</dbReference>
<comment type="pathway">
    <text evidence="1 9">Cofactor biosynthesis; NAD(+) biosynthesis; nicotinate D-ribonucleotide from nicotinate: step 1/1.</text>
</comment>
<organism evidence="13 14">
    <name type="scientific">Trinickia dinghuensis</name>
    <dbReference type="NCBI Taxonomy" id="2291023"/>
    <lineage>
        <taxon>Bacteria</taxon>
        <taxon>Pseudomonadati</taxon>
        <taxon>Pseudomonadota</taxon>
        <taxon>Betaproteobacteria</taxon>
        <taxon>Burkholderiales</taxon>
        <taxon>Burkholderiaceae</taxon>
        <taxon>Trinickia</taxon>
    </lineage>
</organism>
<evidence type="ECO:0000313" key="14">
    <source>
        <dbReference type="Proteomes" id="UP000256838"/>
    </source>
</evidence>
<dbReference type="NCBIfam" id="TIGR01513">
    <property type="entry name" value="NAPRTase_put"/>
    <property type="match status" value="1"/>
</dbReference>
<comment type="catalytic activity">
    <reaction evidence="8 9">
        <text>5-phospho-alpha-D-ribose 1-diphosphate + nicotinate + ATP + H2O = nicotinate beta-D-ribonucleotide + ADP + phosphate + diphosphate</text>
        <dbReference type="Rhea" id="RHEA:36163"/>
        <dbReference type="ChEBI" id="CHEBI:15377"/>
        <dbReference type="ChEBI" id="CHEBI:30616"/>
        <dbReference type="ChEBI" id="CHEBI:32544"/>
        <dbReference type="ChEBI" id="CHEBI:33019"/>
        <dbReference type="ChEBI" id="CHEBI:43474"/>
        <dbReference type="ChEBI" id="CHEBI:57502"/>
        <dbReference type="ChEBI" id="CHEBI:58017"/>
        <dbReference type="ChEBI" id="CHEBI:456216"/>
        <dbReference type="EC" id="6.3.4.21"/>
    </reaction>
</comment>
<evidence type="ECO:0000259" key="11">
    <source>
        <dbReference type="Pfam" id="PF17767"/>
    </source>
</evidence>
<dbReference type="EMBL" id="QRGA01000005">
    <property type="protein sequence ID" value="RDU99154.1"/>
    <property type="molecule type" value="Genomic_DNA"/>
</dbReference>
<evidence type="ECO:0000259" key="10">
    <source>
        <dbReference type="Pfam" id="PF04095"/>
    </source>
</evidence>
<evidence type="ECO:0000256" key="6">
    <source>
        <dbReference type="ARBA" id="ARBA00022642"/>
    </source>
</evidence>
<protein>
    <recommendedName>
        <fullName evidence="3 9">Nicotinate phosphoribosyltransferase</fullName>
        <ecNumber evidence="3 9">6.3.4.21</ecNumber>
    </recommendedName>
</protein>
<dbReference type="SUPFAM" id="SSF54675">
    <property type="entry name" value="Nicotinate/Quinolinate PRTase N-terminal domain-like"/>
    <property type="match status" value="1"/>
</dbReference>
<gene>
    <name evidence="13" type="ORF">DWV00_08485</name>
</gene>
<dbReference type="NCBIfam" id="NF009131">
    <property type="entry name" value="PRK12484.1"/>
    <property type="match status" value="1"/>
</dbReference>
<feature type="domain" description="Nicotinate phosphoribosyltransferase C-terminal" evidence="12">
    <location>
        <begin position="380"/>
        <end position="437"/>
    </location>
</feature>
<dbReference type="Pfam" id="PF17956">
    <property type="entry name" value="NAPRTase_C"/>
    <property type="match status" value="1"/>
</dbReference>
<evidence type="ECO:0000259" key="12">
    <source>
        <dbReference type="Pfam" id="PF17956"/>
    </source>
</evidence>
<accession>A0A3D8K2S0</accession>
<dbReference type="InterPro" id="IPR007229">
    <property type="entry name" value="Nic_PRibTrfase-Fam"/>
</dbReference>
<dbReference type="GO" id="GO:0016757">
    <property type="term" value="F:glycosyltransferase activity"/>
    <property type="evidence" value="ECO:0007669"/>
    <property type="project" value="UniProtKB-KW"/>
</dbReference>
<feature type="domain" description="Nicotinate/nicotinamide phosphoribosyltransferase" evidence="10">
    <location>
        <begin position="153"/>
        <end position="331"/>
    </location>
</feature>
<dbReference type="NCBIfam" id="NF006696">
    <property type="entry name" value="PRK09243.1-3"/>
    <property type="match status" value="1"/>
</dbReference>
<dbReference type="InterPro" id="IPR041619">
    <property type="entry name" value="NAPRTase_C"/>
</dbReference>
<dbReference type="SUPFAM" id="SSF51690">
    <property type="entry name" value="Nicotinate/Quinolinate PRTase C-terminal domain-like"/>
    <property type="match status" value="1"/>
</dbReference>
<dbReference type="Pfam" id="PF17767">
    <property type="entry name" value="NAPRTase_N"/>
    <property type="match status" value="1"/>
</dbReference>
<keyword evidence="6 9" id="KW-0662">Pyridine nucleotide biosynthesis</keyword>
<dbReference type="Pfam" id="PF04095">
    <property type="entry name" value="NAPRTase"/>
    <property type="match status" value="1"/>
</dbReference>
<proteinExistence type="inferred from homology"/>
<evidence type="ECO:0000256" key="2">
    <source>
        <dbReference type="ARBA" id="ARBA00010897"/>
    </source>
</evidence>
<comment type="PTM">
    <text evidence="9">Transiently phosphorylated on a His residue during the reaction cycle. Phosphorylation strongly increases the affinity for substrates and increases the rate of nicotinate D-ribonucleotide production. Dephosphorylation regenerates the low-affinity form of the enzyme, leading to product release.</text>
</comment>
<keyword evidence="13" id="KW-0328">Glycosyltransferase</keyword>
<keyword evidence="14" id="KW-1185">Reference proteome</keyword>
<keyword evidence="7 9" id="KW-0808">Transferase</keyword>
<feature type="domain" description="Nicotinate phosphoribosyltransferase N-terminal" evidence="11">
    <location>
        <begin position="9"/>
        <end position="131"/>
    </location>
</feature>
<dbReference type="EC" id="6.3.4.21" evidence="3 9"/>
<evidence type="ECO:0000256" key="7">
    <source>
        <dbReference type="ARBA" id="ARBA00022679"/>
    </source>
</evidence>
<evidence type="ECO:0000256" key="4">
    <source>
        <dbReference type="ARBA" id="ARBA00022553"/>
    </source>
</evidence>
<dbReference type="PIRSF" id="PIRSF000484">
    <property type="entry name" value="NAPRT"/>
    <property type="match status" value="1"/>
</dbReference>
<dbReference type="InterPro" id="IPR041525">
    <property type="entry name" value="N/Namide_PRibTrfase"/>
</dbReference>
<evidence type="ECO:0000256" key="1">
    <source>
        <dbReference type="ARBA" id="ARBA00004952"/>
    </source>
</evidence>
<sequence>MKLSPGSALLTDLYELTMLQAYFDAGVNETASFELFVRALPMQRNFLMAGGLEQVLDYLEHLRFGPDELSALAKTRRFPAPFLRSLEHLRFTGEVDAMREGTVFFPDEPVLRITAPMREAQLVESRVMNLVHFETVVASKAARCVLAAPDKLLVDFGLRRAHGAEAAVLSARASYLAGFGGTATLAAGLAFDIPVYGTMAHSYVQAYADEAVAFEDFARSQPTNATLLIDTYDTEEAARKVVALAPLLLNDGIAIRGVRIDSGDLGEHARRVRRILDEGGLSGVTIFASGNLDEHRLHQLMSEQAPIDGFGVGTRMNTSADAPYLDCAYKLVEYGGEPRRKRSEGKSTWPARKAVYRLTGPNGVMAGDLITLANERRDGEPLLEPVMRGGKRCAQPVTLHSARAHAWRQLRALPNAQRTLDVDEPYPVAVSDGLRELARRLDEGRPG</sequence>
<evidence type="ECO:0000256" key="3">
    <source>
        <dbReference type="ARBA" id="ARBA00013236"/>
    </source>
</evidence>
<comment type="caution">
    <text evidence="13">The sequence shown here is derived from an EMBL/GenBank/DDBJ whole genome shotgun (WGS) entry which is preliminary data.</text>
</comment>
<dbReference type="InterPro" id="IPR040727">
    <property type="entry name" value="NAPRTase_N"/>
</dbReference>
<dbReference type="InterPro" id="IPR006405">
    <property type="entry name" value="Nic_PRibTrfase_pncB"/>
</dbReference>
<dbReference type="Proteomes" id="UP000256838">
    <property type="component" value="Unassembled WGS sequence"/>
</dbReference>
<dbReference type="CDD" id="cd01570">
    <property type="entry name" value="NAPRTase_A"/>
    <property type="match status" value="1"/>
</dbReference>
<dbReference type="InterPro" id="IPR036068">
    <property type="entry name" value="Nicotinate_pribotase-like_C"/>
</dbReference>
<evidence type="ECO:0000256" key="8">
    <source>
        <dbReference type="ARBA" id="ARBA00048668"/>
    </source>
</evidence>
<dbReference type="OrthoDB" id="9771406at2"/>
<dbReference type="Gene3D" id="3.20.140.10">
    <property type="entry name" value="nicotinate phosphoribosyltransferase"/>
    <property type="match status" value="2"/>
</dbReference>
<dbReference type="GO" id="GO:0004516">
    <property type="term" value="F:nicotinate phosphoribosyltransferase activity"/>
    <property type="evidence" value="ECO:0007669"/>
    <property type="project" value="UniProtKB-UniRule"/>
</dbReference>
<dbReference type="InterPro" id="IPR013785">
    <property type="entry name" value="Aldolase_TIM"/>
</dbReference>
<dbReference type="GO" id="GO:0034355">
    <property type="term" value="P:NAD+ biosynthetic process via the salvage pathway"/>
    <property type="evidence" value="ECO:0007669"/>
    <property type="project" value="TreeGrafter"/>
</dbReference>
<evidence type="ECO:0000256" key="9">
    <source>
        <dbReference type="RuleBase" id="RU365100"/>
    </source>
</evidence>
<dbReference type="Gene3D" id="3.20.20.70">
    <property type="entry name" value="Aldolase class I"/>
    <property type="match status" value="1"/>
</dbReference>
<evidence type="ECO:0000256" key="5">
    <source>
        <dbReference type="ARBA" id="ARBA00022598"/>
    </source>
</evidence>
<comment type="similarity">
    <text evidence="2 9">Belongs to the NAPRTase family.</text>
</comment>
<name>A0A3D8K2S0_9BURK</name>
<keyword evidence="4" id="KW-0597">Phosphoprotein</keyword>